<feature type="domain" description="Peptidoglycan recognition protein family" evidence="3">
    <location>
        <begin position="137"/>
        <end position="291"/>
    </location>
</feature>
<reference evidence="4 5" key="1">
    <citation type="submission" date="2017-02" db="EMBL/GenBank/DDBJ databases">
        <authorList>
            <person name="Peterson S.W."/>
        </authorList>
    </citation>
    <scope>NUCLEOTIDE SEQUENCE [LARGE SCALE GENOMIC DNA]</scope>
    <source>
        <strain evidence="4 5">LSP_Lj1</strain>
    </source>
</reference>
<evidence type="ECO:0000313" key="4">
    <source>
        <dbReference type="EMBL" id="SJN30273.1"/>
    </source>
</evidence>
<dbReference type="GO" id="GO:0009253">
    <property type="term" value="P:peptidoglycan catabolic process"/>
    <property type="evidence" value="ECO:0007669"/>
    <property type="project" value="InterPro"/>
</dbReference>
<comment type="similarity">
    <text evidence="1">Belongs to the N-acetylmuramoyl-L-alanine amidase 2 family.</text>
</comment>
<protein>
    <recommendedName>
        <fullName evidence="6">N-acetylmuramoyl-L-alanine amidase</fullName>
    </recommendedName>
</protein>
<sequence>MDLVPSTTATTVPGTTQRILAATPTTSREFTMLGVTWQTMPAGASAQVRVRTAAGWQAWQTLQNEATSNEGGRQGTEAVHVGDAIAAEARIVAPATTTVRSTGARLSLIDSRVLEGDGASRATVQAAATSSAVPAQPSMVTRAEWGADESLLSYNGAGCVPASIDTTIKAAIVHHTAGTNSYTASQSASIMRGIYAYHVKDRGWCDIGYNILVDKYGTIFEGRHGGVVNPVHGAHATSWNTDTVGVSVMMNSSQAKQSPEAMSAVSRILAWKLAGNYRTPTSTLTLAGKSINRIARHGDVMSTSCPGTNITAYMPTLRQDVANRMSGWQNSLIYKAYVGAGGEAKLGPVHVMERPWNGGRTTTFTNGGIYQTPENVTRQLNKSADARYRTGDSFAQLGWPTTSTTTTAYGSVVRFQKGSIHTSAKGSFLTVLVIDAWLRANPAQATALGAPTAAMTRGSDGTLYQSFVNGKVRSLNGRTTVTLNTSAPATGNNMALMGDQTKDRRADIVAASSTGKLTWFITTTTGVAGSPRSGSELKGSYDWLSHVPDADGDGYSELVARRSDGTLWAWNGRGQGQYVNAHMIGIRGWNTLRDLTVIPDMTHDGLPEIVGLNPQGSLVRYDLRRDLSVMRTSTVITGWGSMKQIATVGDVRSAGVVDILAVDANGYLSTYHGTAQGGLSGQRTVISRGWHPYVDLRSSGDHDADGRWDLVARGTTGNMYKYRNLGNNSWSVRQVMATNLESRGVLA</sequence>
<gene>
    <name evidence="4" type="ORF">FM114_07020</name>
</gene>
<dbReference type="InterPro" id="IPR015510">
    <property type="entry name" value="PGRP"/>
</dbReference>
<dbReference type="SMART" id="SM00701">
    <property type="entry name" value="PGRP"/>
    <property type="match status" value="1"/>
</dbReference>
<dbReference type="InterPro" id="IPR006619">
    <property type="entry name" value="PGRP_domain_met/bac"/>
</dbReference>
<dbReference type="InterPro" id="IPR036505">
    <property type="entry name" value="Amidase/PGRP_sf"/>
</dbReference>
<accession>A0A1R4JET9</accession>
<dbReference type="SUPFAM" id="SSF69318">
    <property type="entry name" value="Integrin alpha N-terminal domain"/>
    <property type="match status" value="1"/>
</dbReference>
<evidence type="ECO:0000256" key="1">
    <source>
        <dbReference type="ARBA" id="ARBA00007553"/>
    </source>
</evidence>
<dbReference type="STRING" id="1255658.FM114_07020"/>
<evidence type="ECO:0000259" key="3">
    <source>
        <dbReference type="SMART" id="SM00701"/>
    </source>
</evidence>
<dbReference type="CDD" id="cd06583">
    <property type="entry name" value="PGRP"/>
    <property type="match status" value="1"/>
</dbReference>
<name>A0A1R4JET9_9ACTN</name>
<dbReference type="PANTHER" id="PTHR11022">
    <property type="entry name" value="PEPTIDOGLYCAN RECOGNITION PROTEIN"/>
    <property type="match status" value="1"/>
</dbReference>
<dbReference type="GO" id="GO:0008270">
    <property type="term" value="F:zinc ion binding"/>
    <property type="evidence" value="ECO:0007669"/>
    <property type="project" value="InterPro"/>
</dbReference>
<feature type="domain" description="N-acetylmuramoyl-L-alanine amidase" evidence="2">
    <location>
        <begin position="154"/>
        <end position="307"/>
    </location>
</feature>
<evidence type="ECO:0000313" key="5">
    <source>
        <dbReference type="Proteomes" id="UP000188342"/>
    </source>
</evidence>
<evidence type="ECO:0008006" key="6">
    <source>
        <dbReference type="Google" id="ProtNLM"/>
    </source>
</evidence>
<dbReference type="InterPro" id="IPR002502">
    <property type="entry name" value="Amidase_domain"/>
</dbReference>
<dbReference type="PANTHER" id="PTHR11022:SF41">
    <property type="entry name" value="PEPTIDOGLYCAN-RECOGNITION PROTEIN LC-RELATED"/>
    <property type="match status" value="1"/>
</dbReference>
<dbReference type="EMBL" id="FUKQ01000026">
    <property type="protein sequence ID" value="SJN30273.1"/>
    <property type="molecule type" value="Genomic_DNA"/>
</dbReference>
<dbReference type="Proteomes" id="UP000188342">
    <property type="component" value="Unassembled WGS sequence"/>
</dbReference>
<dbReference type="AlphaFoldDB" id="A0A1R4JET9"/>
<keyword evidence="5" id="KW-1185">Reference proteome</keyword>
<dbReference type="SUPFAM" id="SSF55846">
    <property type="entry name" value="N-acetylmuramoyl-L-alanine amidase-like"/>
    <property type="match status" value="1"/>
</dbReference>
<proteinExistence type="inferred from homology"/>
<dbReference type="Gene3D" id="3.40.80.10">
    <property type="entry name" value="Peptidoglycan recognition protein-like"/>
    <property type="match status" value="1"/>
</dbReference>
<dbReference type="Pfam" id="PF01510">
    <property type="entry name" value="Amidase_2"/>
    <property type="match status" value="1"/>
</dbReference>
<dbReference type="SMART" id="SM00644">
    <property type="entry name" value="Ami_2"/>
    <property type="match status" value="1"/>
</dbReference>
<evidence type="ECO:0000259" key="2">
    <source>
        <dbReference type="SMART" id="SM00644"/>
    </source>
</evidence>
<organism evidence="4 5">
    <name type="scientific">Luteococcus japonicus LSP_Lj1</name>
    <dbReference type="NCBI Taxonomy" id="1255658"/>
    <lineage>
        <taxon>Bacteria</taxon>
        <taxon>Bacillati</taxon>
        <taxon>Actinomycetota</taxon>
        <taxon>Actinomycetes</taxon>
        <taxon>Propionibacteriales</taxon>
        <taxon>Propionibacteriaceae</taxon>
        <taxon>Luteococcus</taxon>
    </lineage>
</organism>
<dbReference type="GO" id="GO:0008745">
    <property type="term" value="F:N-acetylmuramoyl-L-alanine amidase activity"/>
    <property type="evidence" value="ECO:0007669"/>
    <property type="project" value="InterPro"/>
</dbReference>
<dbReference type="InterPro" id="IPR028994">
    <property type="entry name" value="Integrin_alpha_N"/>
</dbReference>